<dbReference type="EMBL" id="HE650830">
    <property type="protein sequence ID" value="CCF60270.1"/>
    <property type="molecule type" value="Genomic_DNA"/>
</dbReference>
<dbReference type="Proteomes" id="UP000005220">
    <property type="component" value="Chromosome 10"/>
</dbReference>
<dbReference type="Gene3D" id="1.25.10.10">
    <property type="entry name" value="Leucine-rich Repeat Variant"/>
    <property type="match status" value="1"/>
</dbReference>
<dbReference type="GeneID" id="13883920"/>
<dbReference type="STRING" id="1071382.H2B0X0"/>
<dbReference type="SUPFAM" id="SSF48371">
    <property type="entry name" value="ARM repeat"/>
    <property type="match status" value="1"/>
</dbReference>
<dbReference type="KEGG" id="kaf:KAFR_0J02060"/>
<dbReference type="PANTHER" id="PTHR12984:SF3">
    <property type="entry name" value="N-TERMINAL KINASE-LIKE PROTEIN"/>
    <property type="match status" value="1"/>
</dbReference>
<dbReference type="GO" id="GO:0005737">
    <property type="term" value="C:cytoplasm"/>
    <property type="evidence" value="ECO:0007669"/>
    <property type="project" value="EnsemblFungi"/>
</dbReference>
<dbReference type="GO" id="GO:0006409">
    <property type="term" value="P:tRNA export from nucleus"/>
    <property type="evidence" value="ECO:0007669"/>
    <property type="project" value="EnsemblFungi"/>
</dbReference>
<keyword evidence="3" id="KW-1185">Reference proteome</keyword>
<gene>
    <name evidence="2" type="primary">KAFR0J02060</name>
    <name evidence="2" type="ORF">KAFR_0J02060</name>
</gene>
<dbReference type="GO" id="GO:0000049">
    <property type="term" value="F:tRNA binding"/>
    <property type="evidence" value="ECO:0007669"/>
    <property type="project" value="EnsemblFungi"/>
</dbReference>
<proteinExistence type="predicted"/>
<reference evidence="2 3" key="1">
    <citation type="journal article" date="2011" name="Proc. Natl. Acad. Sci. U.S.A.">
        <title>Evolutionary erosion of yeast sex chromosomes by mating-type switching accidents.</title>
        <authorList>
            <person name="Gordon J.L."/>
            <person name="Armisen D."/>
            <person name="Proux-Wera E."/>
            <person name="Oheigeartaigh S.S."/>
            <person name="Byrne K.P."/>
            <person name="Wolfe K.H."/>
        </authorList>
    </citation>
    <scope>NUCLEOTIDE SEQUENCE [LARGE SCALE GENOMIC DNA]</scope>
    <source>
        <strain evidence="3">ATCC 22294 / BCRC 22015 / CBS 2517 / CECT 1963 / NBRC 1671 / NRRL Y-8276</strain>
    </source>
</reference>
<dbReference type="Gene3D" id="3.30.200.20">
    <property type="entry name" value="Phosphorylase Kinase, domain 1"/>
    <property type="match status" value="1"/>
</dbReference>
<evidence type="ECO:0000313" key="3">
    <source>
        <dbReference type="Proteomes" id="UP000005220"/>
    </source>
</evidence>
<dbReference type="InterPro" id="IPR051177">
    <property type="entry name" value="CIK-Related_Protein"/>
</dbReference>
<dbReference type="InterPro" id="IPR011989">
    <property type="entry name" value="ARM-like"/>
</dbReference>
<dbReference type="GO" id="GO:0006890">
    <property type="term" value="P:retrograde vesicle-mediated transport, Golgi to endoplasmic reticulum"/>
    <property type="evidence" value="ECO:0007669"/>
    <property type="project" value="EnsemblFungi"/>
</dbReference>
<dbReference type="RefSeq" id="XP_003959405.1">
    <property type="nucleotide sequence ID" value="XM_003959356.1"/>
</dbReference>
<dbReference type="InterPro" id="IPR016024">
    <property type="entry name" value="ARM-type_fold"/>
</dbReference>
<dbReference type="FunCoup" id="H2B0X0">
    <property type="interactions" value="1200"/>
</dbReference>
<organism evidence="2 3">
    <name type="scientific">Kazachstania africana (strain ATCC 22294 / BCRC 22015 / CBS 2517 / CECT 1963 / NBRC 1671 / NRRL Y-8276)</name>
    <name type="common">Yeast</name>
    <name type="synonym">Kluyveromyces africanus</name>
    <dbReference type="NCBI Taxonomy" id="1071382"/>
    <lineage>
        <taxon>Eukaryota</taxon>
        <taxon>Fungi</taxon>
        <taxon>Dikarya</taxon>
        <taxon>Ascomycota</taxon>
        <taxon>Saccharomycotina</taxon>
        <taxon>Saccharomycetes</taxon>
        <taxon>Saccharomycetales</taxon>
        <taxon>Saccharomycetaceae</taxon>
        <taxon>Kazachstania</taxon>
    </lineage>
</organism>
<protein>
    <recommendedName>
        <fullName evidence="4">Condensin complex subunit 1 C-terminal domain-containing protein</fullName>
    </recommendedName>
</protein>
<dbReference type="HOGENOM" id="CLU_010392_2_0_1"/>
<feature type="compositionally biased region" description="Acidic residues" evidence="1">
    <location>
        <begin position="623"/>
        <end position="638"/>
    </location>
</feature>
<dbReference type="eggNOG" id="KOG1243">
    <property type="taxonomic scope" value="Eukaryota"/>
</dbReference>
<dbReference type="PANTHER" id="PTHR12984">
    <property type="entry name" value="SCY1-RELATED S/T PROTEIN KINASE-LIKE"/>
    <property type="match status" value="1"/>
</dbReference>
<sequence length="638" mass="74873">MNFTSIFKNLATSYSQFPYSIDETPYHRIPFWDLFKATDKDSNPVTIFKSVDKSVLVMNCLSMIRKIKLPGLIKIVDINETEEYVYIVTEIVEPVTKLNDHETIMALVDFNKFYSNFSKFFKIGKLSKENLFINSIGELVLFGLECCVERNNDNFQYISMWENFFNVDCKKTESAVVANTISQVLKSSKFLSNDSEIRDVIKSYSNGKTKFERFNQKLFNCKVIASDFNELVSIYEKLKEIHILNANERSILLRSFLSIYYKDNLKLSSNFMNNFVVPELIRDLNNEHEIFDPMFLMALFDIIFKNEIHSHDKSVKEIIYKMFGLPQRQIRFILLIHLGKIMDHFPVKELRFNDMIFNKLMNGINDNDSNIRLLTLKTIPTFVSTLTERQLNNELIRYIAKLQIDKDEEIRKWTILIILKISETLKNYNLILTILNKSFQNDSETVTVKLCVLYGIEQLMDNFEFELIIKRVINLMLLGLMDKHAEIRFKSESLFNKYMEKINSEIKNRYSSEINGMKNKKFEDYNSMLDDKSMGNFFTKLNQDFIASNVVDLNASMSNLNINNKEGEDEWDGFNEDDAWNESKADDGWNDTNVNDGWDDSNINDGWGDSNANDNLEANKVDDEWDNFDEEENNEWDW</sequence>
<feature type="compositionally biased region" description="Acidic residues" evidence="1">
    <location>
        <begin position="567"/>
        <end position="580"/>
    </location>
</feature>
<dbReference type="OrthoDB" id="447103at2759"/>
<name>H2B0X0_KAZAF</name>
<dbReference type="GO" id="GO:0005643">
    <property type="term" value="C:nuclear pore"/>
    <property type="evidence" value="ECO:0007669"/>
    <property type="project" value="EnsemblFungi"/>
</dbReference>
<dbReference type="AlphaFoldDB" id="H2B0X0"/>
<evidence type="ECO:0000256" key="1">
    <source>
        <dbReference type="SAM" id="MobiDB-lite"/>
    </source>
</evidence>
<dbReference type="Gene3D" id="1.10.510.10">
    <property type="entry name" value="Transferase(Phosphotransferase) domain 1"/>
    <property type="match status" value="1"/>
</dbReference>
<evidence type="ECO:0008006" key="4">
    <source>
        <dbReference type="Google" id="ProtNLM"/>
    </source>
</evidence>
<feature type="region of interest" description="Disordered" evidence="1">
    <location>
        <begin position="567"/>
        <end position="638"/>
    </location>
</feature>
<evidence type="ECO:0000313" key="2">
    <source>
        <dbReference type="EMBL" id="CCF60270.1"/>
    </source>
</evidence>
<accession>H2B0X0</accession>
<dbReference type="InParanoid" id="H2B0X0"/>